<evidence type="ECO:0000313" key="1">
    <source>
        <dbReference type="EMBL" id="KAI0032256.1"/>
    </source>
</evidence>
<keyword evidence="2" id="KW-1185">Reference proteome</keyword>
<proteinExistence type="predicted"/>
<accession>A0ACB8QLP0</accession>
<comment type="caution">
    <text evidence="1">The sequence shown here is derived from an EMBL/GenBank/DDBJ whole genome shotgun (WGS) entry which is preliminary data.</text>
</comment>
<evidence type="ECO:0000313" key="2">
    <source>
        <dbReference type="Proteomes" id="UP000814128"/>
    </source>
</evidence>
<name>A0ACB8QLP0_9AGAM</name>
<reference evidence="1" key="2">
    <citation type="journal article" date="2022" name="New Phytol.">
        <title>Evolutionary transition to the ectomycorrhizal habit in the genomes of a hyperdiverse lineage of mushroom-forming fungi.</title>
        <authorList>
            <person name="Looney B."/>
            <person name="Miyauchi S."/>
            <person name="Morin E."/>
            <person name="Drula E."/>
            <person name="Courty P.E."/>
            <person name="Kohler A."/>
            <person name="Kuo A."/>
            <person name="LaButti K."/>
            <person name="Pangilinan J."/>
            <person name="Lipzen A."/>
            <person name="Riley R."/>
            <person name="Andreopoulos W."/>
            <person name="He G."/>
            <person name="Johnson J."/>
            <person name="Nolan M."/>
            <person name="Tritt A."/>
            <person name="Barry K.W."/>
            <person name="Grigoriev I.V."/>
            <person name="Nagy L.G."/>
            <person name="Hibbett D."/>
            <person name="Henrissat B."/>
            <person name="Matheny P.B."/>
            <person name="Labbe J."/>
            <person name="Martin F.M."/>
        </authorList>
    </citation>
    <scope>NUCLEOTIDE SEQUENCE</scope>
    <source>
        <strain evidence="1">EC-137</strain>
    </source>
</reference>
<reference evidence="1" key="1">
    <citation type="submission" date="2021-02" db="EMBL/GenBank/DDBJ databases">
        <authorList>
            <consortium name="DOE Joint Genome Institute"/>
            <person name="Ahrendt S."/>
            <person name="Looney B.P."/>
            <person name="Miyauchi S."/>
            <person name="Morin E."/>
            <person name="Drula E."/>
            <person name="Courty P.E."/>
            <person name="Chicoki N."/>
            <person name="Fauchery L."/>
            <person name="Kohler A."/>
            <person name="Kuo A."/>
            <person name="Labutti K."/>
            <person name="Pangilinan J."/>
            <person name="Lipzen A."/>
            <person name="Riley R."/>
            <person name="Andreopoulos W."/>
            <person name="He G."/>
            <person name="Johnson J."/>
            <person name="Barry K.W."/>
            <person name="Grigoriev I.V."/>
            <person name="Nagy L."/>
            <person name="Hibbett D."/>
            <person name="Henrissat B."/>
            <person name="Matheny P.B."/>
            <person name="Labbe J."/>
            <person name="Martin F."/>
        </authorList>
    </citation>
    <scope>NUCLEOTIDE SEQUENCE</scope>
    <source>
        <strain evidence="1">EC-137</strain>
    </source>
</reference>
<dbReference type="EMBL" id="MU273552">
    <property type="protein sequence ID" value="KAI0032256.1"/>
    <property type="molecule type" value="Genomic_DNA"/>
</dbReference>
<dbReference type="Proteomes" id="UP000814128">
    <property type="component" value="Unassembled WGS sequence"/>
</dbReference>
<sequence length="368" mass="38651">MSPESSASPLPSSSKQSRPAPSEDGDNQPPRKRSRTEMSAEERKEARAHRNRIAAQNSRDRRKAQFAALEQRIAELEAENRTLRASMGLAALRDSDELRAVESARERENAELRERVKTLESGWDAIVKAIKLQSIPLGALASASSSSSSSPAGQPLQQQATPTPPSAPSTTSTFPVIVPPSPVFPLSPTPSIESSTSPVNFFEEPESTRHLARVATTAPGELDTLLLETGSCGVDATAPAPPEPSLDDATMDDFFREILASPPLCAAPLASGPADAAAPAVSVSEALFREGTAGGVGLGFGDAAMDAAHEEDAHDEAEMQALWEWLPAVSGSDAQGALDVLSALELDIGAGPSPWVDLPPAQIAPEVF</sequence>
<protein>
    <submittedName>
        <fullName evidence="1">Uncharacterized protein</fullName>
    </submittedName>
</protein>
<organism evidence="1 2">
    <name type="scientific">Vararia minispora EC-137</name>
    <dbReference type="NCBI Taxonomy" id="1314806"/>
    <lineage>
        <taxon>Eukaryota</taxon>
        <taxon>Fungi</taxon>
        <taxon>Dikarya</taxon>
        <taxon>Basidiomycota</taxon>
        <taxon>Agaricomycotina</taxon>
        <taxon>Agaricomycetes</taxon>
        <taxon>Russulales</taxon>
        <taxon>Lachnocladiaceae</taxon>
        <taxon>Vararia</taxon>
    </lineage>
</organism>
<gene>
    <name evidence="1" type="ORF">K488DRAFT_78609</name>
</gene>